<dbReference type="RefSeq" id="WP_154374188.1">
    <property type="nucleotide sequence ID" value="NZ_WKJJ01000007.1"/>
</dbReference>
<organism evidence="1 2">
    <name type="scientific">Pseudoduganella rivuli</name>
    <dbReference type="NCBI Taxonomy" id="2666085"/>
    <lineage>
        <taxon>Bacteria</taxon>
        <taxon>Pseudomonadati</taxon>
        <taxon>Pseudomonadota</taxon>
        <taxon>Betaproteobacteria</taxon>
        <taxon>Burkholderiales</taxon>
        <taxon>Oxalobacteraceae</taxon>
        <taxon>Telluria group</taxon>
        <taxon>Pseudoduganella</taxon>
    </lineage>
</organism>
<name>A0A7X2LU51_9BURK</name>
<dbReference type="Pfam" id="PF10800">
    <property type="entry name" value="DUF2528"/>
    <property type="match status" value="1"/>
</dbReference>
<comment type="caution">
    <text evidence="1">The sequence shown here is derived from an EMBL/GenBank/DDBJ whole genome shotgun (WGS) entry which is preliminary data.</text>
</comment>
<dbReference type="AlphaFoldDB" id="A0A7X2LU51"/>
<dbReference type="EMBL" id="WKJJ01000007">
    <property type="protein sequence ID" value="MRV72524.1"/>
    <property type="molecule type" value="Genomic_DNA"/>
</dbReference>
<keyword evidence="2" id="KW-1185">Reference proteome</keyword>
<sequence>MSNWTRYTLTYDDTCSDVVVDVREPASAETVALCTEINGFWSGADERIKEADGDVVLAVLEMLCRRALYEDLTSLNALHDFTVRGVEGWPLLDGSEGIKLVSTERIEFDGDVSVETEPVGDVA</sequence>
<evidence type="ECO:0000313" key="1">
    <source>
        <dbReference type="EMBL" id="MRV72524.1"/>
    </source>
</evidence>
<proteinExistence type="predicted"/>
<gene>
    <name evidence="1" type="ORF">GJ700_12470</name>
</gene>
<reference evidence="1 2" key="1">
    <citation type="submission" date="2019-11" db="EMBL/GenBank/DDBJ databases">
        <title>Novel species isolated from a subtropical stream in China.</title>
        <authorList>
            <person name="Lu H."/>
        </authorList>
    </citation>
    <scope>NUCLEOTIDE SEQUENCE [LARGE SCALE GENOMIC DNA]</scope>
    <source>
        <strain evidence="1 2">FT92W</strain>
    </source>
</reference>
<protein>
    <submittedName>
        <fullName evidence="1">DUF2528 family protein</fullName>
    </submittedName>
</protein>
<dbReference type="InterPro" id="IPR024252">
    <property type="entry name" value="DUF2528"/>
</dbReference>
<dbReference type="Proteomes" id="UP000446768">
    <property type="component" value="Unassembled WGS sequence"/>
</dbReference>
<accession>A0A7X2LU51</accession>
<evidence type="ECO:0000313" key="2">
    <source>
        <dbReference type="Proteomes" id="UP000446768"/>
    </source>
</evidence>